<comment type="subcellular location">
    <subcellularLocation>
        <location evidence="1">Periplasm</location>
    </subcellularLocation>
</comment>
<proteinExistence type="inferred from homology"/>
<evidence type="ECO:0000256" key="5">
    <source>
        <dbReference type="ARBA" id="ARBA00022971"/>
    </source>
</evidence>
<evidence type="ECO:0000313" key="8">
    <source>
        <dbReference type="EMBL" id="CAK02925.1"/>
    </source>
</evidence>
<dbReference type="InterPro" id="IPR014139">
    <property type="entry name" value="Peptidase_S26C_TraF"/>
</dbReference>
<reference evidence="8 9" key="1">
    <citation type="journal article" date="2006" name="Genome Biol.">
        <title>The genome of Rhizobium leguminosarum has recognizable core and accessory components.</title>
        <authorList>
            <person name="Young J.W."/>
            <person name="Crossman L.C."/>
            <person name="Johnston A.W.B."/>
            <person name="Thomson N.R."/>
            <person name="Ghazoui Z.F."/>
            <person name="Hull K.H."/>
            <person name="Wexler M."/>
            <person name="Curson A.R.J."/>
            <person name="Todd J.D."/>
            <person name="Poole P.S."/>
            <person name="Mauchline T.H."/>
            <person name="East A.K."/>
            <person name="Quail M.A."/>
            <person name="Churcher C."/>
            <person name="Arrowsmith C."/>
            <person name="Cherevach A."/>
            <person name="Chillingworth T."/>
            <person name="Clarke K."/>
            <person name="Cronin A."/>
            <person name="Davis P."/>
            <person name="Fraser A."/>
            <person name="Hance Z."/>
            <person name="Hauser H."/>
            <person name="Jagels K."/>
            <person name="Moule S."/>
            <person name="Mungall K."/>
            <person name="Norbertczak H."/>
            <person name="Rabbinowitsch E."/>
            <person name="Sanders M."/>
            <person name="Simmonds M."/>
            <person name="Whitehead S."/>
            <person name="Parkhill J."/>
        </authorList>
    </citation>
    <scope>NUCLEOTIDE SEQUENCE [LARGE SCALE GENOMIC DNA]</scope>
    <source>
        <strain evidence="9">DSM 114642 / LMG 32736 / 3841</strain>
    </source>
</reference>
<organism evidence="8 9">
    <name type="scientific">Rhizobium johnstonii (strain DSM 114642 / LMG 32736 / 3841)</name>
    <name type="common">Rhizobium leguminosarum bv. viciae</name>
    <dbReference type="NCBI Taxonomy" id="216596"/>
    <lineage>
        <taxon>Bacteria</taxon>
        <taxon>Pseudomonadati</taxon>
        <taxon>Pseudomonadota</taxon>
        <taxon>Alphaproteobacteria</taxon>
        <taxon>Hyphomicrobiales</taxon>
        <taxon>Rhizobiaceae</taxon>
        <taxon>Rhizobium/Agrobacterium group</taxon>
        <taxon>Rhizobium</taxon>
        <taxon>Rhizobium johnstonii</taxon>
    </lineage>
</organism>
<dbReference type="RefSeq" id="WP_011654746.1">
    <property type="nucleotide sequence ID" value="NC_008383.1"/>
</dbReference>
<comment type="similarity">
    <text evidence="2">Belongs to the peptidase S26C family.</text>
</comment>
<protein>
    <submittedName>
        <fullName evidence="8">Conjugal transfer protein TraF</fullName>
    </submittedName>
</protein>
<evidence type="ECO:0000256" key="1">
    <source>
        <dbReference type="ARBA" id="ARBA00004418"/>
    </source>
</evidence>
<dbReference type="AlphaFoldDB" id="Q1M996"/>
<dbReference type="eggNOG" id="COG4959">
    <property type="taxonomic scope" value="Bacteria"/>
</dbReference>
<keyword evidence="6" id="KW-0812">Transmembrane</keyword>
<keyword evidence="9" id="KW-1185">Reference proteome</keyword>
<evidence type="ECO:0000313" key="9">
    <source>
        <dbReference type="Proteomes" id="UP000006575"/>
    </source>
</evidence>
<dbReference type="InterPro" id="IPR019533">
    <property type="entry name" value="Peptidase_S26"/>
</dbReference>
<geneLocation type="plasmid" evidence="8 9">
    <name>pRL8</name>
</geneLocation>
<dbReference type="NCBIfam" id="TIGR02771">
    <property type="entry name" value="TraF_Ti"/>
    <property type="match status" value="1"/>
</dbReference>
<evidence type="ECO:0000256" key="3">
    <source>
        <dbReference type="ARBA" id="ARBA00022729"/>
    </source>
</evidence>
<feature type="transmembrane region" description="Helical" evidence="6">
    <location>
        <begin position="20"/>
        <end position="41"/>
    </location>
</feature>
<keyword evidence="3" id="KW-0732">Signal</keyword>
<dbReference type="MEROPS" id="S26.014"/>
<dbReference type="KEGG" id="rle:pRL80123"/>
<dbReference type="InterPro" id="IPR036286">
    <property type="entry name" value="LexA/Signal_pep-like_sf"/>
</dbReference>
<dbReference type="NCBIfam" id="NF010412">
    <property type="entry name" value="PRK13838.1"/>
    <property type="match status" value="1"/>
</dbReference>
<sequence>MMSHISPTSAVVRQKRPVLALLAVSCGIALVVIIGGFIGGLRINTTPSEPLGLWRVAPLEHPIQVGEMVFVCPPETDAVSEGFERGYLRSGLCPGGFGPLIKTVAAVGGKRIEIAGNVTIDGRPIANSSLVSQDGQGRPLRPYAGGTIPAGFLFLHSPFPGSWDSRYFGPVPGSGVLGLAEQVLTYAP</sequence>
<keyword evidence="6" id="KW-1133">Transmembrane helix</keyword>
<evidence type="ECO:0000256" key="6">
    <source>
        <dbReference type="SAM" id="Phobius"/>
    </source>
</evidence>
<dbReference type="Pfam" id="PF10502">
    <property type="entry name" value="Peptidase_S26"/>
    <property type="match status" value="1"/>
</dbReference>
<dbReference type="Gene3D" id="2.10.109.10">
    <property type="entry name" value="Umud Fragment, subunit A"/>
    <property type="match status" value="1"/>
</dbReference>
<dbReference type="SUPFAM" id="SSF51306">
    <property type="entry name" value="LexA/Signal peptidase"/>
    <property type="match status" value="1"/>
</dbReference>
<gene>
    <name evidence="8" type="primary">traFp8</name>
    <name evidence="8" type="ordered locus">pRL80123</name>
</gene>
<dbReference type="Proteomes" id="UP000006575">
    <property type="component" value="Plasmid pRL8"/>
</dbReference>
<evidence type="ECO:0000256" key="2">
    <source>
        <dbReference type="ARBA" id="ARBA00005849"/>
    </source>
</evidence>
<evidence type="ECO:0000256" key="4">
    <source>
        <dbReference type="ARBA" id="ARBA00022764"/>
    </source>
</evidence>
<dbReference type="GO" id="GO:0004252">
    <property type="term" value="F:serine-type endopeptidase activity"/>
    <property type="evidence" value="ECO:0007669"/>
    <property type="project" value="InterPro"/>
</dbReference>
<dbReference type="EnsemblBacteria" id="CAK02925">
    <property type="protein sequence ID" value="CAK02925"/>
    <property type="gene ID" value="pRL80123"/>
</dbReference>
<dbReference type="EMBL" id="AM236082">
    <property type="protein sequence ID" value="CAK02925.1"/>
    <property type="molecule type" value="Genomic_DNA"/>
</dbReference>
<dbReference type="GO" id="GO:0006465">
    <property type="term" value="P:signal peptide processing"/>
    <property type="evidence" value="ECO:0007669"/>
    <property type="project" value="InterPro"/>
</dbReference>
<dbReference type="GeneID" id="303209972"/>
<evidence type="ECO:0000259" key="7">
    <source>
        <dbReference type="Pfam" id="PF10502"/>
    </source>
</evidence>
<feature type="domain" description="Peptidase S26" evidence="7">
    <location>
        <begin position="22"/>
        <end position="182"/>
    </location>
</feature>
<accession>Q1M996</accession>
<keyword evidence="4" id="KW-0574">Periplasm</keyword>
<keyword evidence="6" id="KW-0472">Membrane</keyword>
<dbReference type="GO" id="GO:0042597">
    <property type="term" value="C:periplasmic space"/>
    <property type="evidence" value="ECO:0007669"/>
    <property type="project" value="UniProtKB-SubCell"/>
</dbReference>
<dbReference type="HOGENOM" id="CLU_104604_3_0_5"/>
<name>Q1M996_RHIJ3</name>
<keyword evidence="5" id="KW-0184">Conjugation</keyword>
<keyword evidence="8" id="KW-0614">Plasmid</keyword>